<reference evidence="2 3" key="1">
    <citation type="submission" date="2015-07" db="EMBL/GenBank/DDBJ databases">
        <title>Genome sequence of Ornatilinea apprima DSM 23815.</title>
        <authorList>
            <person name="Hemp J."/>
            <person name="Ward L.M."/>
            <person name="Pace L.A."/>
            <person name="Fischer W.W."/>
        </authorList>
    </citation>
    <scope>NUCLEOTIDE SEQUENCE [LARGE SCALE GENOMIC DNA]</scope>
    <source>
        <strain evidence="2 3">P3M-1</strain>
    </source>
</reference>
<proteinExistence type="predicted"/>
<keyword evidence="1" id="KW-1133">Transmembrane helix</keyword>
<keyword evidence="1" id="KW-0812">Transmembrane</keyword>
<protein>
    <recommendedName>
        <fullName evidence="4">DUF4405 domain-containing protein</fullName>
    </recommendedName>
</protein>
<name>A0A0P6XUA9_9CHLR</name>
<keyword evidence="3" id="KW-1185">Reference proteome</keyword>
<evidence type="ECO:0000313" key="2">
    <source>
        <dbReference type="EMBL" id="KPL76957.1"/>
    </source>
</evidence>
<dbReference type="STRING" id="1134406.ADN00_10235"/>
<gene>
    <name evidence="2" type="ORF">ADN00_10235</name>
</gene>
<evidence type="ECO:0000256" key="1">
    <source>
        <dbReference type="SAM" id="Phobius"/>
    </source>
</evidence>
<dbReference type="AlphaFoldDB" id="A0A0P6XUA9"/>
<comment type="caution">
    <text evidence="2">The sequence shown here is derived from an EMBL/GenBank/DDBJ whole genome shotgun (WGS) entry which is preliminary data.</text>
</comment>
<accession>A0A0P6XUA9</accession>
<dbReference type="EMBL" id="LGCL01000024">
    <property type="protein sequence ID" value="KPL76957.1"/>
    <property type="molecule type" value="Genomic_DNA"/>
</dbReference>
<sequence>MSTLKTIGVAALILAIFLSGYGLHRLGKPYHTLLFTLHKLVSLGALAWLLVTAARAQRAAPLPALAFSLVVAATVFFVATIATGGLVSLEKPAPAAVAWAHKLLPYLTAASSAAAWVSLSR</sequence>
<keyword evidence="1" id="KW-0472">Membrane</keyword>
<evidence type="ECO:0000313" key="3">
    <source>
        <dbReference type="Proteomes" id="UP000050417"/>
    </source>
</evidence>
<feature type="transmembrane region" description="Helical" evidence="1">
    <location>
        <begin position="64"/>
        <end position="87"/>
    </location>
</feature>
<feature type="transmembrane region" description="Helical" evidence="1">
    <location>
        <begin position="99"/>
        <end position="119"/>
    </location>
</feature>
<dbReference type="Proteomes" id="UP000050417">
    <property type="component" value="Unassembled WGS sequence"/>
</dbReference>
<dbReference type="RefSeq" id="WP_075062904.1">
    <property type="nucleotide sequence ID" value="NZ_LGCL01000024.1"/>
</dbReference>
<evidence type="ECO:0008006" key="4">
    <source>
        <dbReference type="Google" id="ProtNLM"/>
    </source>
</evidence>
<organism evidence="2 3">
    <name type="scientific">Ornatilinea apprima</name>
    <dbReference type="NCBI Taxonomy" id="1134406"/>
    <lineage>
        <taxon>Bacteria</taxon>
        <taxon>Bacillati</taxon>
        <taxon>Chloroflexota</taxon>
        <taxon>Anaerolineae</taxon>
        <taxon>Anaerolineales</taxon>
        <taxon>Anaerolineaceae</taxon>
        <taxon>Ornatilinea</taxon>
    </lineage>
</organism>
<feature type="transmembrane region" description="Helical" evidence="1">
    <location>
        <begin position="32"/>
        <end position="52"/>
    </location>
</feature>